<dbReference type="InterPro" id="IPR036465">
    <property type="entry name" value="vWFA_dom_sf"/>
</dbReference>
<accession>A0A914XN58</accession>
<keyword evidence="4" id="KW-1185">Reference proteome</keyword>
<dbReference type="WBParaSite" id="PSAMB.scaffold969size37862.g10063.t1">
    <property type="protein sequence ID" value="PSAMB.scaffold969size37862.g10063.t1"/>
    <property type="gene ID" value="PSAMB.scaffold969size37862.g10063"/>
</dbReference>
<protein>
    <submittedName>
        <fullName evidence="5">Uncharacterized protein</fullName>
    </submittedName>
</protein>
<dbReference type="PROSITE" id="PS00022">
    <property type="entry name" value="EGF_1"/>
    <property type="match status" value="2"/>
</dbReference>
<feature type="disulfide bond" evidence="1">
    <location>
        <begin position="36"/>
        <end position="45"/>
    </location>
</feature>
<evidence type="ECO:0000313" key="4">
    <source>
        <dbReference type="Proteomes" id="UP000887566"/>
    </source>
</evidence>
<dbReference type="Gene3D" id="3.40.50.410">
    <property type="entry name" value="von Willebrand factor, type A domain"/>
    <property type="match status" value="1"/>
</dbReference>
<feature type="domain" description="EGF-like" evidence="2">
    <location>
        <begin position="11"/>
        <end position="46"/>
    </location>
</feature>
<dbReference type="PANTHER" id="PTHR47324:SF3">
    <property type="entry name" value="EGF-LIKE DOMAIN-CONTAINING PROTEIN"/>
    <property type="match status" value="1"/>
</dbReference>
<reference evidence="5" key="1">
    <citation type="submission" date="2022-11" db="UniProtKB">
        <authorList>
            <consortium name="WormBaseParasite"/>
        </authorList>
    </citation>
    <scope>IDENTIFICATION</scope>
</reference>
<dbReference type="AlphaFoldDB" id="A0A914XN58"/>
<dbReference type="PANTHER" id="PTHR47324">
    <property type="entry name" value="PROTEIN IRG-7-RELATED"/>
    <property type="match status" value="1"/>
</dbReference>
<dbReference type="SUPFAM" id="SSF53300">
    <property type="entry name" value="vWA-like"/>
    <property type="match status" value="1"/>
</dbReference>
<dbReference type="CDD" id="cd00054">
    <property type="entry name" value="EGF_CA"/>
    <property type="match status" value="1"/>
</dbReference>
<evidence type="ECO:0000256" key="1">
    <source>
        <dbReference type="PROSITE-ProRule" id="PRU00076"/>
    </source>
</evidence>
<feature type="domain" description="VWFA" evidence="3">
    <location>
        <begin position="987"/>
        <end position="1168"/>
    </location>
</feature>
<organism evidence="4 5">
    <name type="scientific">Plectus sambesii</name>
    <dbReference type="NCBI Taxonomy" id="2011161"/>
    <lineage>
        <taxon>Eukaryota</taxon>
        <taxon>Metazoa</taxon>
        <taxon>Ecdysozoa</taxon>
        <taxon>Nematoda</taxon>
        <taxon>Chromadorea</taxon>
        <taxon>Plectida</taxon>
        <taxon>Plectina</taxon>
        <taxon>Plectoidea</taxon>
        <taxon>Plectidae</taxon>
        <taxon>Plectus</taxon>
    </lineage>
</organism>
<dbReference type="PROSITE" id="PS50234">
    <property type="entry name" value="VWFA"/>
    <property type="match status" value="1"/>
</dbReference>
<dbReference type="InterPro" id="IPR002035">
    <property type="entry name" value="VWF_A"/>
</dbReference>
<name>A0A914XN58_9BILA</name>
<dbReference type="Pfam" id="PF00092">
    <property type="entry name" value="VWA"/>
    <property type="match status" value="1"/>
</dbReference>
<sequence length="1171" mass="128439">MNQCDCPPYFTGDHCENWVCFQGGQNILGLDKPCQCPPGYRGIHCEPVSCLPPSTADQSRQRSLIVNLEATISAIPLLSQLKNALNDNTFAAFATQSFSTFLISSFSQSSLSTSPKTNFYLATNFSDFKLRLNAVPSVSSLNAPQPVFNGIMQALTANSAMFKSAIWTLITSSPQTAADDIVEKIIVQALRWQVQLYFIVANSTTTDLNSFTQLSYLAKQTGGHVIFCSFNDVLQIFTKTAYSTYFKDVVSMFDDTSATRYAEDMVLSGRNLSISVTGNTIISLSINAKDMTLVPSVQTDQYALYEVPLVVNGSATLSVKSANGMPGPISYRVWEYSDADIFLGYVTDLNNDVYDILPTFRISSYAVAKFSPMIGLGTMLLIIDQDQYQVFSKPRPTSCTYNVEFITVDAPEPLACMKREQALPVFIKGLYTDKSPFQRMMTTYCLAPQQRNCQNNGTHDAAGRCKCSPCFTGNLCETSICVKGDNLDFNAKRQANIRDEATCSSKNPHLFASNYRTLTLVVELTSRMQQNFFGLQGMEQLLAQIPLLSSFYYQTFALIVFDENQYSTVISTTDFVAFQRALQSELIIAQETPIAADQRVKVVEAISLALQNDQNSYGSIFFFTESLLIDDQNDSAVFRLIEFGKAQVHIYFSTSSSLTSAGIKNSILYDIAAFSGGSIVIGRSGVAINYISSFLPAAHDTIGGDVQFSNDCINGGGQNFTVNVDGTTKYVVLIATGFYPNMRLFGPNGAELTPQLIISDGEMNSYGSLIVAKLLTNGTNQNGLYTVNIRLSPYAAANSQCFLFSRINSDTSAFFGVTSSPTDDFTDSSISISPTNYILSHVSTQFGVYNLQAKLFDYENSSLQLGNSISFDNRPSDVCSFEFQSQPFSCPTTTSGRFGIQVSGMLNGNVQFTRSSFSQCNVISECINGQLVNGTCACNQYWSGINCEIPLCINGGTRNKYVCKCAIGYHGINCQFPDCDVSLVEVDLTILTDSSATITYAGFNGVKNMLIEFLEQGFTISDTKMRIALIHVSDFAFYFKQINVQNNFNETRSLLLRDFYVQGRKGPAFFRGLSLVIDSENLLRPDVKRLTVLISGSNAGDGTNVTQSAIEVGALRQAGIGVYGITFGPYVDANDTELRAILGGPQYISDVYSYGTQSQTISWLTDLVCPQ</sequence>
<dbReference type="InterPro" id="IPR002049">
    <property type="entry name" value="LE_dom"/>
</dbReference>
<dbReference type="Gene3D" id="2.10.25.10">
    <property type="entry name" value="Laminin"/>
    <property type="match status" value="2"/>
</dbReference>
<evidence type="ECO:0000259" key="3">
    <source>
        <dbReference type="PROSITE" id="PS50234"/>
    </source>
</evidence>
<dbReference type="InterPro" id="IPR053295">
    <property type="entry name" value="Innate_immunity_reg"/>
</dbReference>
<keyword evidence="1" id="KW-1015">Disulfide bond</keyword>
<evidence type="ECO:0000313" key="5">
    <source>
        <dbReference type="WBParaSite" id="PSAMB.scaffold969size37862.g10063.t1"/>
    </source>
</evidence>
<dbReference type="PROSITE" id="PS01186">
    <property type="entry name" value="EGF_2"/>
    <property type="match status" value="2"/>
</dbReference>
<proteinExistence type="predicted"/>
<keyword evidence="1" id="KW-0245">EGF-like domain</keyword>
<dbReference type="CDD" id="cd00055">
    <property type="entry name" value="EGF_Lam"/>
    <property type="match status" value="1"/>
</dbReference>
<dbReference type="SMART" id="SM00181">
    <property type="entry name" value="EGF"/>
    <property type="match status" value="3"/>
</dbReference>
<dbReference type="CDD" id="cd01450">
    <property type="entry name" value="vWFA_subfamily_ECM"/>
    <property type="match status" value="1"/>
</dbReference>
<dbReference type="SMART" id="SM00327">
    <property type="entry name" value="VWA"/>
    <property type="match status" value="1"/>
</dbReference>
<dbReference type="Proteomes" id="UP000887566">
    <property type="component" value="Unplaced"/>
</dbReference>
<comment type="caution">
    <text evidence="1">Lacks conserved residue(s) required for the propagation of feature annotation.</text>
</comment>
<evidence type="ECO:0000259" key="2">
    <source>
        <dbReference type="PROSITE" id="PS50026"/>
    </source>
</evidence>
<dbReference type="PROSITE" id="PS50026">
    <property type="entry name" value="EGF_3"/>
    <property type="match status" value="1"/>
</dbReference>
<dbReference type="InterPro" id="IPR000742">
    <property type="entry name" value="EGF"/>
</dbReference>